<dbReference type="Pfam" id="PF21760">
    <property type="entry name" value="SecD_1st"/>
    <property type="match status" value="1"/>
</dbReference>
<feature type="transmembrane region" description="Helical" evidence="9">
    <location>
        <begin position="375"/>
        <end position="402"/>
    </location>
</feature>
<feature type="domain" description="Protein export membrane protein SecD/SecF C-terminal" evidence="10">
    <location>
        <begin position="234"/>
        <end position="401"/>
    </location>
</feature>
<gene>
    <name evidence="9 13" type="primary">secD</name>
    <name evidence="13" type="ORF">GXP70_20010</name>
</gene>
<dbReference type="NCBIfam" id="TIGR01129">
    <property type="entry name" value="secD"/>
    <property type="match status" value="1"/>
</dbReference>
<evidence type="ECO:0000259" key="11">
    <source>
        <dbReference type="Pfam" id="PF21760"/>
    </source>
</evidence>
<dbReference type="Gene3D" id="3.30.1360.200">
    <property type="match status" value="1"/>
</dbReference>
<keyword evidence="3 9" id="KW-1003">Cell membrane</keyword>
<dbReference type="GO" id="GO:0043952">
    <property type="term" value="P:protein transport by the Sec complex"/>
    <property type="evidence" value="ECO:0007669"/>
    <property type="project" value="UniProtKB-UniRule"/>
</dbReference>
<evidence type="ECO:0000256" key="1">
    <source>
        <dbReference type="ARBA" id="ARBA00004651"/>
    </source>
</evidence>
<keyword evidence="14" id="KW-1185">Reference proteome</keyword>
<comment type="function">
    <text evidence="9">Part of the Sec protein translocase complex. Interacts with the SecYEG preprotein conducting channel. SecDF uses the proton motive force (PMF) to complete protein translocation after the ATP-dependent function of SecA.</text>
</comment>
<dbReference type="PANTHER" id="PTHR30081">
    <property type="entry name" value="PROTEIN-EXPORT MEMBRANE PROTEIN SEC"/>
    <property type="match status" value="1"/>
</dbReference>
<keyword evidence="8 9" id="KW-0472">Membrane</keyword>
<evidence type="ECO:0000313" key="14">
    <source>
        <dbReference type="Proteomes" id="UP000476064"/>
    </source>
</evidence>
<evidence type="ECO:0000256" key="4">
    <source>
        <dbReference type="ARBA" id="ARBA00022692"/>
    </source>
</evidence>
<accession>A0A6C0G6W3</accession>
<dbReference type="InterPro" id="IPR055344">
    <property type="entry name" value="SecD_SecF_C_bact"/>
</dbReference>
<dbReference type="GO" id="GO:0006605">
    <property type="term" value="P:protein targeting"/>
    <property type="evidence" value="ECO:0007669"/>
    <property type="project" value="UniProtKB-UniRule"/>
</dbReference>
<dbReference type="Pfam" id="PF02355">
    <property type="entry name" value="SecD_SecF_C"/>
    <property type="match status" value="1"/>
</dbReference>
<keyword evidence="7 9" id="KW-0811">Translocation</keyword>
<organism evidence="13 14">
    <name type="scientific">Paenibacillus lycopersici</name>
    <dbReference type="NCBI Taxonomy" id="2704462"/>
    <lineage>
        <taxon>Bacteria</taxon>
        <taxon>Bacillati</taxon>
        <taxon>Bacillota</taxon>
        <taxon>Bacilli</taxon>
        <taxon>Bacillales</taxon>
        <taxon>Paenibacillaceae</taxon>
        <taxon>Paenibacillus</taxon>
    </lineage>
</organism>
<dbReference type="InterPro" id="IPR048631">
    <property type="entry name" value="SecD_1st"/>
</dbReference>
<sequence>MNRRLVTFILIVAVSLGVVGGLSKWVVDDVKLGLDLKGGFEILYEAEPIEAGEKVTKDSLTETAKSLEQRANATGVAEPEVTTEGSNRIRVKIAGVTDEAKVRDILKKPAELTFRSARGCAADAGYCKVELRGSDFKQNGADVRQTQLNEYEITIKMKSASKFAEVTREVAKLSTSGTNQLAIYLDDRMLSAPNVSGEINSTDASITGTFTREEAYDLKNTINLGALPLKLTEKYTQSVGATLGKKSLDETVYAGLIATIVILLFMMAFYRLPGVIASISIIVYIWLLLLGFNLIHATLTLPGIAAFILGIGMAVDANIIMAERIREELRSGKSIMSSQKAGSKHSFRAIIDSHVTTAIAALVLFFIGMGSVKGFAIILLLSIVMSVLTNVFFSRLLLTLLIRSGVVKKKSNFGVKESEVRAL</sequence>
<feature type="transmembrane region" description="Helical" evidence="9">
    <location>
        <begin position="252"/>
        <end position="270"/>
    </location>
</feature>
<protein>
    <recommendedName>
        <fullName evidence="9">Protein translocase subunit SecD</fullName>
    </recommendedName>
</protein>
<dbReference type="GO" id="GO:0005886">
    <property type="term" value="C:plasma membrane"/>
    <property type="evidence" value="ECO:0007669"/>
    <property type="project" value="UniProtKB-SubCell"/>
</dbReference>
<dbReference type="Proteomes" id="UP000476064">
    <property type="component" value="Chromosome"/>
</dbReference>
<dbReference type="PANTHER" id="PTHR30081:SF1">
    <property type="entry name" value="PROTEIN TRANSLOCASE SUBUNIT SECD"/>
    <property type="match status" value="1"/>
</dbReference>
<dbReference type="KEGG" id="plyc:GXP70_20010"/>
<dbReference type="InterPro" id="IPR022813">
    <property type="entry name" value="SecD/SecF_arch_bac"/>
</dbReference>
<evidence type="ECO:0000256" key="8">
    <source>
        <dbReference type="ARBA" id="ARBA00023136"/>
    </source>
</evidence>
<feature type="transmembrane region" description="Helical" evidence="9">
    <location>
        <begin position="275"/>
        <end position="295"/>
    </location>
</feature>
<evidence type="ECO:0000256" key="5">
    <source>
        <dbReference type="ARBA" id="ARBA00022927"/>
    </source>
</evidence>
<dbReference type="Gene3D" id="3.30.70.3400">
    <property type="match status" value="1"/>
</dbReference>
<dbReference type="SUPFAM" id="SSF82866">
    <property type="entry name" value="Multidrug efflux transporter AcrB transmembrane domain"/>
    <property type="match status" value="1"/>
</dbReference>
<keyword evidence="2 9" id="KW-0813">Transport</keyword>
<evidence type="ECO:0000256" key="3">
    <source>
        <dbReference type="ARBA" id="ARBA00022475"/>
    </source>
</evidence>
<comment type="subunit">
    <text evidence="9">Forms a complex with SecF. Part of the essential Sec protein translocation apparatus which comprises SecA, SecYEG and auxiliary proteins SecDF. Other proteins may also be involved.</text>
</comment>
<dbReference type="InterPro" id="IPR005791">
    <property type="entry name" value="SecD"/>
</dbReference>
<keyword evidence="5 9" id="KW-0653">Protein transport</keyword>
<feature type="domain" description="Protein translocase subunit SecDF P1" evidence="11">
    <location>
        <begin position="62"/>
        <end position="117"/>
    </location>
</feature>
<evidence type="ECO:0000256" key="6">
    <source>
        <dbReference type="ARBA" id="ARBA00022989"/>
    </source>
</evidence>
<name>A0A6C0G6W3_9BACL</name>
<comment type="similarity">
    <text evidence="9">Belongs to the SecD/SecF family. SecD subfamily.</text>
</comment>
<evidence type="ECO:0000259" key="10">
    <source>
        <dbReference type="Pfam" id="PF02355"/>
    </source>
</evidence>
<dbReference type="RefSeq" id="WP_162358470.1">
    <property type="nucleotide sequence ID" value="NZ_CP048209.1"/>
</dbReference>
<evidence type="ECO:0000256" key="7">
    <source>
        <dbReference type="ARBA" id="ARBA00023010"/>
    </source>
</evidence>
<dbReference type="AlphaFoldDB" id="A0A6C0G6W3"/>
<feature type="domain" description="SecDF P1 head subdomain" evidence="12">
    <location>
        <begin position="128"/>
        <end position="228"/>
    </location>
</feature>
<comment type="subcellular location">
    <subcellularLocation>
        <location evidence="1 9">Cell membrane</location>
        <topology evidence="1 9">Multi-pass membrane protein</topology>
    </subcellularLocation>
</comment>
<feature type="transmembrane region" description="Helical" evidence="9">
    <location>
        <begin position="301"/>
        <end position="321"/>
    </location>
</feature>
<dbReference type="Gene3D" id="1.20.1640.10">
    <property type="entry name" value="Multidrug efflux transporter AcrB transmembrane domain"/>
    <property type="match status" value="1"/>
</dbReference>
<dbReference type="InterPro" id="IPR048634">
    <property type="entry name" value="SecD_SecF_C"/>
</dbReference>
<evidence type="ECO:0000256" key="2">
    <source>
        <dbReference type="ARBA" id="ARBA00022448"/>
    </source>
</evidence>
<keyword evidence="6 9" id="KW-1133">Transmembrane helix</keyword>
<dbReference type="HAMAP" id="MF_01463_B">
    <property type="entry name" value="SecD_B"/>
    <property type="match status" value="1"/>
</dbReference>
<dbReference type="GO" id="GO:0065002">
    <property type="term" value="P:intracellular protein transmembrane transport"/>
    <property type="evidence" value="ECO:0007669"/>
    <property type="project" value="UniProtKB-UniRule"/>
</dbReference>
<keyword evidence="4 9" id="KW-0812">Transmembrane</keyword>
<evidence type="ECO:0000313" key="13">
    <source>
        <dbReference type="EMBL" id="QHT62035.1"/>
    </source>
</evidence>
<dbReference type="NCBIfam" id="TIGR00916">
    <property type="entry name" value="2A0604s01"/>
    <property type="match status" value="1"/>
</dbReference>
<evidence type="ECO:0000256" key="9">
    <source>
        <dbReference type="HAMAP-Rule" id="MF_01463"/>
    </source>
</evidence>
<dbReference type="GO" id="GO:0015450">
    <property type="term" value="F:protein-transporting ATPase activity"/>
    <property type="evidence" value="ECO:0007669"/>
    <property type="project" value="InterPro"/>
</dbReference>
<dbReference type="Pfam" id="PF22599">
    <property type="entry name" value="SecDF_P1_head"/>
    <property type="match status" value="1"/>
</dbReference>
<dbReference type="EMBL" id="CP048209">
    <property type="protein sequence ID" value="QHT62035.1"/>
    <property type="molecule type" value="Genomic_DNA"/>
</dbReference>
<proteinExistence type="inferred from homology"/>
<evidence type="ECO:0000259" key="12">
    <source>
        <dbReference type="Pfam" id="PF22599"/>
    </source>
</evidence>
<dbReference type="InterPro" id="IPR054384">
    <property type="entry name" value="SecDF_P1_head"/>
</dbReference>
<comment type="caution">
    <text evidence="9">Lacks conserved residue(s) required for the propagation of feature annotation.</text>
</comment>
<feature type="transmembrane region" description="Helical" evidence="9">
    <location>
        <begin position="349"/>
        <end position="369"/>
    </location>
</feature>
<reference evidence="13 14" key="1">
    <citation type="submission" date="2020-01" db="EMBL/GenBank/DDBJ databases">
        <title>Paenibacillus sp. nov., isolated from tomato rhizosphere.</title>
        <authorList>
            <person name="Weon H.-Y."/>
            <person name="Lee S.A."/>
        </authorList>
    </citation>
    <scope>NUCLEOTIDE SEQUENCE [LARGE SCALE GENOMIC DNA]</scope>
    <source>
        <strain evidence="13 14">12200R-189</strain>
    </source>
</reference>